<dbReference type="Pfam" id="PF00497">
    <property type="entry name" value="SBP_bac_3"/>
    <property type="match status" value="1"/>
</dbReference>
<gene>
    <name evidence="7" type="ORF">AWOD_II_0301</name>
</gene>
<dbReference type="PANTHER" id="PTHR35936">
    <property type="entry name" value="MEMBRANE-BOUND LYTIC MUREIN TRANSGLYCOSYLASE F"/>
    <property type="match status" value="1"/>
</dbReference>
<evidence type="ECO:0000313" key="7">
    <source>
        <dbReference type="EMBL" id="CED56949.1"/>
    </source>
</evidence>
<comment type="subcellular location">
    <subcellularLocation>
        <location evidence="1">Cell outer membrane</location>
        <topology evidence="1">Peripheral membrane protein</topology>
    </subcellularLocation>
</comment>
<accession>A0A090IBZ8</accession>
<keyword evidence="4" id="KW-0472">Membrane</keyword>
<dbReference type="GO" id="GO:0009279">
    <property type="term" value="C:cell outer membrane"/>
    <property type="evidence" value="ECO:0007669"/>
    <property type="project" value="UniProtKB-SubCell"/>
</dbReference>
<dbReference type="GeneID" id="28542549"/>
<evidence type="ECO:0000256" key="5">
    <source>
        <dbReference type="SAM" id="SignalP"/>
    </source>
</evidence>
<organism evidence="7 8">
    <name type="scientific">Aliivibrio wodanis</name>
    <dbReference type="NCBI Taxonomy" id="80852"/>
    <lineage>
        <taxon>Bacteria</taxon>
        <taxon>Pseudomonadati</taxon>
        <taxon>Pseudomonadota</taxon>
        <taxon>Gammaproteobacteria</taxon>
        <taxon>Vibrionales</taxon>
        <taxon>Vibrionaceae</taxon>
        <taxon>Aliivibrio</taxon>
    </lineage>
</organism>
<dbReference type="CDD" id="cd13403">
    <property type="entry name" value="MLTF-like"/>
    <property type="match status" value="1"/>
</dbReference>
<feature type="domain" description="Solute-binding protein family 3/N-terminal" evidence="6">
    <location>
        <begin position="43"/>
        <end position="280"/>
    </location>
</feature>
<dbReference type="HOGENOM" id="CLU_027494_1_0_6"/>
<evidence type="ECO:0000259" key="6">
    <source>
        <dbReference type="SMART" id="SM00062"/>
    </source>
</evidence>
<dbReference type="OrthoDB" id="9815002at2"/>
<dbReference type="SUPFAM" id="SSF53955">
    <property type="entry name" value="Lysozyme-like"/>
    <property type="match status" value="1"/>
</dbReference>
<evidence type="ECO:0000256" key="1">
    <source>
        <dbReference type="ARBA" id="ARBA00004339"/>
    </source>
</evidence>
<dbReference type="KEGG" id="awd:AWOD_II_0301"/>
<dbReference type="SMART" id="SM00062">
    <property type="entry name" value="PBPb"/>
    <property type="match status" value="1"/>
</dbReference>
<feature type="signal peptide" evidence="5">
    <location>
        <begin position="1"/>
        <end position="20"/>
    </location>
</feature>
<dbReference type="CDD" id="cd01009">
    <property type="entry name" value="PBP2_YfhD_N"/>
    <property type="match status" value="1"/>
</dbReference>
<dbReference type="AlphaFoldDB" id="A0A090IBZ8"/>
<keyword evidence="8" id="KW-1185">Reference proteome</keyword>
<sequence length="472" mass="54971">MFWPCRVWLLFLLLSPFSMALELSPMAQTPYTGDLNTLKKKGTVRVLVSADLGFYYIEKGQPKGVIAEFIHHFELHLHKNNINVNVQVIPVPRDDLFRALETGFGDIAVANLTITPQRLKTVDFSDPVISNSQEWLVTSKSIPEITSIEQLSGKEIWVRPSSSYFESLQRINQQLFSDGIPPINVHFLEENLQDYELMEMINQDILPMTVIDSHKSQLWSRIMKNITINEDLPIRTQANISWAIRKDTPQLKSIVNKYIRRIKQGSYLGNVIYNKYLNNTQWLNKAINPKTMDQFNNLSTLFKQYAEKYEFDWLMISAQAYQESRFNNHLVSHKGAVGIMQVLPSTANEPYINIKNFKILKNNIHAGVKYMDFVHKRYFLKPDITKENQMYFSLAAYNAGPANVRKMRRMAVKHGYNPNIWFNNVEIMAQKYVSKEPVNYVANISRYYVIYKQITLLQTLREQQNASNYKLF</sequence>
<dbReference type="SUPFAM" id="SSF53850">
    <property type="entry name" value="Periplasmic binding protein-like II"/>
    <property type="match status" value="1"/>
</dbReference>
<dbReference type="EMBL" id="LN554847">
    <property type="protein sequence ID" value="CED56949.1"/>
    <property type="molecule type" value="Genomic_DNA"/>
</dbReference>
<keyword evidence="4" id="KW-0998">Cell outer membrane</keyword>
<dbReference type="Proteomes" id="UP000032427">
    <property type="component" value="Chromosome 2"/>
</dbReference>
<evidence type="ECO:0000256" key="4">
    <source>
        <dbReference type="ARBA" id="ARBA00023237"/>
    </source>
</evidence>
<dbReference type="STRING" id="80852.AWOD_II_0301"/>
<protein>
    <submittedName>
        <fullName evidence="7">Putative transglycosylase</fullName>
    </submittedName>
</protein>
<proteinExistence type="inferred from homology"/>
<dbReference type="InterPro" id="IPR001638">
    <property type="entry name" value="Solute-binding_3/MltF_N"/>
</dbReference>
<reference evidence="8" key="1">
    <citation type="submission" date="2014-09" db="EMBL/GenBank/DDBJ databases">
        <authorList>
            <person name="Hjerde E."/>
        </authorList>
    </citation>
    <scope>NUCLEOTIDE SEQUENCE [LARGE SCALE GENOMIC DNA]</scope>
    <source>
        <strain evidence="8">06/09/139</strain>
    </source>
</reference>
<feature type="chain" id="PRO_5001857519" evidence="5">
    <location>
        <begin position="21"/>
        <end position="472"/>
    </location>
</feature>
<evidence type="ECO:0000256" key="2">
    <source>
        <dbReference type="ARBA" id="ARBA00010333"/>
    </source>
</evidence>
<dbReference type="InterPro" id="IPR023346">
    <property type="entry name" value="Lysozyme-like_dom_sf"/>
</dbReference>
<dbReference type="Gene3D" id="1.10.530.10">
    <property type="match status" value="1"/>
</dbReference>
<name>A0A090IBZ8_9GAMM</name>
<comment type="similarity">
    <text evidence="2">Belongs to the bacterial solute-binding protein 3 family.</text>
</comment>
<dbReference type="InterPro" id="IPR008258">
    <property type="entry name" value="Transglycosylase_SLT_dom_1"/>
</dbReference>
<keyword evidence="3 5" id="KW-0732">Signal</keyword>
<evidence type="ECO:0000313" key="8">
    <source>
        <dbReference type="Proteomes" id="UP000032427"/>
    </source>
</evidence>
<evidence type="ECO:0000256" key="3">
    <source>
        <dbReference type="ARBA" id="ARBA00022729"/>
    </source>
</evidence>
<dbReference type="PATRIC" id="fig|80852.17.peg.3056"/>
<dbReference type="Pfam" id="PF01464">
    <property type="entry name" value="SLT"/>
    <property type="match status" value="1"/>
</dbReference>
<dbReference type="Gene3D" id="3.40.190.10">
    <property type="entry name" value="Periplasmic binding protein-like II"/>
    <property type="match status" value="2"/>
</dbReference>